<dbReference type="Pfam" id="PF07883">
    <property type="entry name" value="Cupin_2"/>
    <property type="match status" value="1"/>
</dbReference>
<reference evidence="3" key="1">
    <citation type="journal article" date="2019" name="Int. J. Syst. Evol. Microbiol.">
        <title>The Global Catalogue of Microorganisms (GCM) 10K type strain sequencing project: providing services to taxonomists for standard genome sequencing and annotation.</title>
        <authorList>
            <consortium name="The Broad Institute Genomics Platform"/>
            <consortium name="The Broad Institute Genome Sequencing Center for Infectious Disease"/>
            <person name="Wu L."/>
            <person name="Ma J."/>
        </authorList>
    </citation>
    <scope>NUCLEOTIDE SEQUENCE [LARGE SCALE GENOMIC DNA]</scope>
    <source>
        <strain evidence="3">TISTR 1571</strain>
    </source>
</reference>
<proteinExistence type="predicted"/>
<evidence type="ECO:0000259" key="1">
    <source>
        <dbReference type="Pfam" id="PF07883"/>
    </source>
</evidence>
<dbReference type="EMBL" id="JBHUMZ010000013">
    <property type="protein sequence ID" value="MFD2638080.1"/>
    <property type="molecule type" value="Genomic_DNA"/>
</dbReference>
<sequence length="185" mass="21283">MYHYPGGYNPWYQARPNNWGPNNWNQASWNMMPNQQMPNQMNQQHLISGREDFGGNPFVVDMEKATTNNDYFRRALWTGEYLQVTLMSIGVGEDIGLEVHPDTDQFLRIEEGQGLTMMGDSENRLDFRQPVYADDAIMIPAGKYHNLINTGNTPLKLYSIYAPPEHPFGTVHETKQDAMEAEENH</sequence>
<evidence type="ECO:0000313" key="3">
    <source>
        <dbReference type="Proteomes" id="UP001597452"/>
    </source>
</evidence>
<dbReference type="CDD" id="cd02223">
    <property type="entry name" value="cupin_Bh2720-like"/>
    <property type="match status" value="1"/>
</dbReference>
<name>A0ABW5Q8C8_9BACI</name>
<feature type="domain" description="Cupin type-2" evidence="1">
    <location>
        <begin position="86"/>
        <end position="161"/>
    </location>
</feature>
<dbReference type="RefSeq" id="WP_377327650.1">
    <property type="nucleotide sequence ID" value="NZ_JBHUMZ010000013.1"/>
</dbReference>
<organism evidence="2 3">
    <name type="scientific">Piscibacillus salipiscarius</name>
    <dbReference type="NCBI Taxonomy" id="299480"/>
    <lineage>
        <taxon>Bacteria</taxon>
        <taxon>Bacillati</taxon>
        <taxon>Bacillota</taxon>
        <taxon>Bacilli</taxon>
        <taxon>Bacillales</taxon>
        <taxon>Bacillaceae</taxon>
        <taxon>Piscibacillus</taxon>
    </lineage>
</organism>
<dbReference type="PANTHER" id="PTHR43346:SF1">
    <property type="entry name" value="QUERCETIN 2,3-DIOXYGENASE-RELATED"/>
    <property type="match status" value="1"/>
</dbReference>
<evidence type="ECO:0000313" key="2">
    <source>
        <dbReference type="EMBL" id="MFD2638080.1"/>
    </source>
</evidence>
<dbReference type="Gene3D" id="2.60.120.10">
    <property type="entry name" value="Jelly Rolls"/>
    <property type="match status" value="1"/>
</dbReference>
<dbReference type="InterPro" id="IPR013096">
    <property type="entry name" value="Cupin_2"/>
</dbReference>
<dbReference type="InterPro" id="IPR014710">
    <property type="entry name" value="RmlC-like_jellyroll"/>
</dbReference>
<protein>
    <submittedName>
        <fullName evidence="2">Cupin domain-containing protein</fullName>
    </submittedName>
</protein>
<keyword evidence="3" id="KW-1185">Reference proteome</keyword>
<dbReference type="Proteomes" id="UP001597452">
    <property type="component" value="Unassembled WGS sequence"/>
</dbReference>
<dbReference type="InterPro" id="IPR052538">
    <property type="entry name" value="Flavonoid_dioxygenase-like"/>
</dbReference>
<comment type="caution">
    <text evidence="2">The sequence shown here is derived from an EMBL/GenBank/DDBJ whole genome shotgun (WGS) entry which is preliminary data.</text>
</comment>
<dbReference type="SUPFAM" id="SSF51182">
    <property type="entry name" value="RmlC-like cupins"/>
    <property type="match status" value="1"/>
</dbReference>
<dbReference type="PANTHER" id="PTHR43346">
    <property type="entry name" value="LIGAND BINDING DOMAIN PROTEIN, PUTATIVE (AFU_ORTHOLOGUE AFUA_6G14370)-RELATED"/>
    <property type="match status" value="1"/>
</dbReference>
<accession>A0ABW5Q8C8</accession>
<dbReference type="InterPro" id="IPR011051">
    <property type="entry name" value="RmlC_Cupin_sf"/>
</dbReference>
<gene>
    <name evidence="2" type="ORF">ACFSW4_04260</name>
</gene>